<dbReference type="Gene3D" id="2.120.10.10">
    <property type="match status" value="1"/>
</dbReference>
<dbReference type="GO" id="GO:0016787">
    <property type="term" value="F:hydrolase activity"/>
    <property type="evidence" value="ECO:0007669"/>
    <property type="project" value="UniProtKB-KW"/>
</dbReference>
<keyword evidence="1 3" id="KW-0378">Hydrolase</keyword>
<dbReference type="PANTHER" id="PTHR33886">
    <property type="entry name" value="UNSATURATED RHAMNOGALACTURONAN HYDROLASE (EUROFUNG)"/>
    <property type="match status" value="1"/>
</dbReference>
<dbReference type="AlphaFoldDB" id="A0A927FEU4"/>
<dbReference type="Proteomes" id="UP000622317">
    <property type="component" value="Unassembled WGS sequence"/>
</dbReference>
<comment type="caution">
    <text evidence="3">The sequence shown here is derived from an EMBL/GenBank/DDBJ whole genome shotgun (WGS) entry which is preliminary data.</text>
</comment>
<feature type="signal peptide" evidence="2">
    <location>
        <begin position="1"/>
        <end position="23"/>
    </location>
</feature>
<dbReference type="Gene3D" id="1.50.10.10">
    <property type="match status" value="1"/>
</dbReference>
<dbReference type="SUPFAM" id="SSF50939">
    <property type="entry name" value="Sialidases"/>
    <property type="match status" value="1"/>
</dbReference>
<dbReference type="RefSeq" id="WP_191619562.1">
    <property type="nucleotide sequence ID" value="NZ_JACYFG010000061.1"/>
</dbReference>
<dbReference type="Pfam" id="PF07470">
    <property type="entry name" value="Glyco_hydro_88"/>
    <property type="match status" value="1"/>
</dbReference>
<dbReference type="SUPFAM" id="SSF48208">
    <property type="entry name" value="Six-hairpin glycosidases"/>
    <property type="match status" value="1"/>
</dbReference>
<accession>A0A927FEU4</accession>
<feature type="chain" id="PRO_5037795556" evidence="2">
    <location>
        <begin position="24"/>
        <end position="805"/>
    </location>
</feature>
<gene>
    <name evidence="3" type="ORF">IEN85_23485</name>
</gene>
<evidence type="ECO:0000313" key="3">
    <source>
        <dbReference type="EMBL" id="MBD5782481.1"/>
    </source>
</evidence>
<evidence type="ECO:0000313" key="4">
    <source>
        <dbReference type="Proteomes" id="UP000622317"/>
    </source>
</evidence>
<dbReference type="EMBL" id="JACYFG010000061">
    <property type="protein sequence ID" value="MBD5782481.1"/>
    <property type="molecule type" value="Genomic_DNA"/>
</dbReference>
<sequence>MTPYLKTILTGSIALFTATFATAEPINTAQQILTHPASVKEIMQRVADFQEREFGGVIETDWKVGTYYSGLYAAYQATGDETFREKALAWCEAADWKLSEQHFFADDICAAQTFLDVYLDEKQPHQIADTIAALEPYFGKETIAREELAHVVWKGEPRPFTGRNVWWWCDSLYMAPPVLTRMYSATGDQRYLDLLHEMYWDTVDFLFSEEDGLFYRDESYFGKKTPSGKPVFWSRGNGWVYGGLIRTLDHLPADDPRRQDYIDLFVKMTRVLVDIQQDDGMWRPGLIDPDWKPMKESSGTSFFTYGLLAGINRGYLDKKAYLPVALKGWEGLVSCINTDGRLGYAQLVGGAPEHVRPSDSIDYTHGAFLLAASELYKMDLTNSDFAELEDPYEIKLLARDGVWTWFNDERVLYDGAGLYIGSIDSQGTSRIDYYSTILVQSPFAYRPYPLSSWQSKDDHNNPAILQLASGNLLTAYAKHHLEPVWYTRHGTKKGPDNWRTVNWSEEKAIEAPAKTTYNNLVQLTAENDRVFNFMRCVGWNPTLLISEDEGQTWSDPIELVRSGNDRTRPYVKYANNGTDRIDLIFTDAHPRKDHENNVYHIYYQNEAFHKSDGTFIRSLEEVKTKPLLPSDGTRIYAGTEAGRGWVWDLEYDKLGQPVAAFINSVDHEVGNDLRYRIAHWDNVSKTWTQQQIAFAGTHLYDREEHYAGGIAIDPQNTDVIYLSADVDPATGQANSTGRYQMFRGTLQNGSWTFEQLTNDAQVDNIRPIVPRDHDFDKIAIWVQGRYTTYEDYETSIVGILEKAEN</sequence>
<proteinExistence type="predicted"/>
<keyword evidence="2" id="KW-0732">Signal</keyword>
<evidence type="ECO:0000256" key="2">
    <source>
        <dbReference type="SAM" id="SignalP"/>
    </source>
</evidence>
<keyword evidence="4" id="KW-1185">Reference proteome</keyword>
<organism evidence="3 4">
    <name type="scientific">Pelagicoccus enzymogenes</name>
    <dbReference type="NCBI Taxonomy" id="2773457"/>
    <lineage>
        <taxon>Bacteria</taxon>
        <taxon>Pseudomonadati</taxon>
        <taxon>Verrucomicrobiota</taxon>
        <taxon>Opitutia</taxon>
        <taxon>Puniceicoccales</taxon>
        <taxon>Pelagicoccaceae</taxon>
        <taxon>Pelagicoccus</taxon>
    </lineage>
</organism>
<dbReference type="InterPro" id="IPR010905">
    <property type="entry name" value="Glyco_hydro_88"/>
</dbReference>
<evidence type="ECO:0000256" key="1">
    <source>
        <dbReference type="ARBA" id="ARBA00022801"/>
    </source>
</evidence>
<dbReference type="InterPro" id="IPR012341">
    <property type="entry name" value="6hp_glycosidase-like_sf"/>
</dbReference>
<dbReference type="InterPro" id="IPR036278">
    <property type="entry name" value="Sialidase_sf"/>
</dbReference>
<dbReference type="PANTHER" id="PTHR33886:SF8">
    <property type="entry name" value="UNSATURATED RHAMNOGALACTURONAN HYDROLASE (EUROFUNG)"/>
    <property type="match status" value="1"/>
</dbReference>
<reference evidence="3" key="1">
    <citation type="submission" date="2020-09" db="EMBL/GenBank/DDBJ databases">
        <title>Pelagicoccus enzymogenes sp. nov. with an EPS production, isolated from marine sediment.</title>
        <authorList>
            <person name="Feng X."/>
        </authorList>
    </citation>
    <scope>NUCLEOTIDE SEQUENCE</scope>
    <source>
        <strain evidence="3">NFK12</strain>
    </source>
</reference>
<dbReference type="InterPro" id="IPR008928">
    <property type="entry name" value="6-hairpin_glycosidase_sf"/>
</dbReference>
<name>A0A927FEU4_9BACT</name>
<dbReference type="GO" id="GO:0005975">
    <property type="term" value="P:carbohydrate metabolic process"/>
    <property type="evidence" value="ECO:0007669"/>
    <property type="project" value="InterPro"/>
</dbReference>
<dbReference type="InterPro" id="IPR052043">
    <property type="entry name" value="PolySaccharide_Degr_Enz"/>
</dbReference>
<protein>
    <submittedName>
        <fullName evidence="3">Glycoside hydrolase family 88 protein</fullName>
    </submittedName>
</protein>
<dbReference type="Pfam" id="PF15892">
    <property type="entry name" value="BNR_4"/>
    <property type="match status" value="1"/>
</dbReference>